<name>A0A0N5CQR0_THECL</name>
<keyword evidence="2" id="KW-1185">Reference proteome</keyword>
<protein>
    <submittedName>
        <fullName evidence="1 3">Uncharacterized protein</fullName>
    </submittedName>
</protein>
<dbReference type="AlphaFoldDB" id="A0A0N5CQR0"/>
<evidence type="ECO:0000313" key="1">
    <source>
        <dbReference type="EMBL" id="VDM98587.1"/>
    </source>
</evidence>
<evidence type="ECO:0000313" key="3">
    <source>
        <dbReference type="WBParaSite" id="TCLT_0000256001-mRNA-1"/>
    </source>
</evidence>
<reference evidence="1 2" key="2">
    <citation type="submission" date="2018-11" db="EMBL/GenBank/DDBJ databases">
        <authorList>
            <consortium name="Pathogen Informatics"/>
        </authorList>
    </citation>
    <scope>NUCLEOTIDE SEQUENCE [LARGE SCALE GENOMIC DNA]</scope>
</reference>
<dbReference type="Proteomes" id="UP000276776">
    <property type="component" value="Unassembled WGS sequence"/>
</dbReference>
<accession>A0A0N5CQR0</accession>
<proteinExistence type="predicted"/>
<reference evidence="3" key="1">
    <citation type="submission" date="2017-02" db="UniProtKB">
        <authorList>
            <consortium name="WormBaseParasite"/>
        </authorList>
    </citation>
    <scope>IDENTIFICATION</scope>
</reference>
<sequence>MQVFAEPRATFTNEKVAMPIVKIEEKTVYVPMGRHIALNCSAWIAARSSYPLGPDLIIWVFHDIEDDRDIFIDIDNQ</sequence>
<dbReference type="EMBL" id="UYYF01000561">
    <property type="protein sequence ID" value="VDM98587.1"/>
    <property type="molecule type" value="Genomic_DNA"/>
</dbReference>
<organism evidence="3">
    <name type="scientific">Thelazia callipaeda</name>
    <name type="common">Oriental eyeworm</name>
    <name type="synonym">Parasitic nematode</name>
    <dbReference type="NCBI Taxonomy" id="103827"/>
    <lineage>
        <taxon>Eukaryota</taxon>
        <taxon>Metazoa</taxon>
        <taxon>Ecdysozoa</taxon>
        <taxon>Nematoda</taxon>
        <taxon>Chromadorea</taxon>
        <taxon>Rhabditida</taxon>
        <taxon>Spirurina</taxon>
        <taxon>Spiruromorpha</taxon>
        <taxon>Thelazioidea</taxon>
        <taxon>Thelaziidae</taxon>
        <taxon>Thelazia</taxon>
    </lineage>
</organism>
<gene>
    <name evidence="1" type="ORF">TCLT_LOCUS2561</name>
</gene>
<evidence type="ECO:0000313" key="2">
    <source>
        <dbReference type="Proteomes" id="UP000276776"/>
    </source>
</evidence>
<dbReference type="WBParaSite" id="TCLT_0000256001-mRNA-1">
    <property type="protein sequence ID" value="TCLT_0000256001-mRNA-1"/>
    <property type="gene ID" value="TCLT_0000256001"/>
</dbReference>